<keyword evidence="3" id="KW-1185">Reference proteome</keyword>
<proteinExistence type="predicted"/>
<dbReference type="OrthoDB" id="2685940at2759"/>
<evidence type="ECO:0000256" key="1">
    <source>
        <dbReference type="SAM" id="MobiDB-lite"/>
    </source>
</evidence>
<dbReference type="AlphaFoldDB" id="A0A4S8LXG1"/>
<evidence type="ECO:0000313" key="2">
    <source>
        <dbReference type="EMBL" id="THU94386.1"/>
    </source>
</evidence>
<evidence type="ECO:0000313" key="3">
    <source>
        <dbReference type="Proteomes" id="UP000297245"/>
    </source>
</evidence>
<reference evidence="2 3" key="1">
    <citation type="journal article" date="2019" name="Nat. Ecol. Evol.">
        <title>Megaphylogeny resolves global patterns of mushroom evolution.</title>
        <authorList>
            <person name="Varga T."/>
            <person name="Krizsan K."/>
            <person name="Foldi C."/>
            <person name="Dima B."/>
            <person name="Sanchez-Garcia M."/>
            <person name="Sanchez-Ramirez S."/>
            <person name="Szollosi G.J."/>
            <person name="Szarkandi J.G."/>
            <person name="Papp V."/>
            <person name="Albert L."/>
            <person name="Andreopoulos W."/>
            <person name="Angelini C."/>
            <person name="Antonin V."/>
            <person name="Barry K.W."/>
            <person name="Bougher N.L."/>
            <person name="Buchanan P."/>
            <person name="Buyck B."/>
            <person name="Bense V."/>
            <person name="Catcheside P."/>
            <person name="Chovatia M."/>
            <person name="Cooper J."/>
            <person name="Damon W."/>
            <person name="Desjardin D."/>
            <person name="Finy P."/>
            <person name="Geml J."/>
            <person name="Haridas S."/>
            <person name="Hughes K."/>
            <person name="Justo A."/>
            <person name="Karasinski D."/>
            <person name="Kautmanova I."/>
            <person name="Kiss B."/>
            <person name="Kocsube S."/>
            <person name="Kotiranta H."/>
            <person name="LaButti K.M."/>
            <person name="Lechner B.E."/>
            <person name="Liimatainen K."/>
            <person name="Lipzen A."/>
            <person name="Lukacs Z."/>
            <person name="Mihaltcheva S."/>
            <person name="Morgado L.N."/>
            <person name="Niskanen T."/>
            <person name="Noordeloos M.E."/>
            <person name="Ohm R.A."/>
            <person name="Ortiz-Santana B."/>
            <person name="Ovrebo C."/>
            <person name="Racz N."/>
            <person name="Riley R."/>
            <person name="Savchenko A."/>
            <person name="Shiryaev A."/>
            <person name="Soop K."/>
            <person name="Spirin V."/>
            <person name="Szebenyi C."/>
            <person name="Tomsovsky M."/>
            <person name="Tulloss R.E."/>
            <person name="Uehling J."/>
            <person name="Grigoriev I.V."/>
            <person name="Vagvolgyi C."/>
            <person name="Papp T."/>
            <person name="Martin F.M."/>
            <person name="Miettinen O."/>
            <person name="Hibbett D.S."/>
            <person name="Nagy L.G."/>
        </authorList>
    </citation>
    <scope>NUCLEOTIDE SEQUENCE [LARGE SCALE GENOMIC DNA]</scope>
    <source>
        <strain evidence="2 3">CBS 962.96</strain>
    </source>
</reference>
<protein>
    <submittedName>
        <fullName evidence="2">Uncharacterized protein</fullName>
    </submittedName>
</protein>
<dbReference type="EMBL" id="ML179225">
    <property type="protein sequence ID" value="THU94386.1"/>
    <property type="molecule type" value="Genomic_DNA"/>
</dbReference>
<organism evidence="2 3">
    <name type="scientific">Dendrothele bispora (strain CBS 962.96)</name>
    <dbReference type="NCBI Taxonomy" id="1314807"/>
    <lineage>
        <taxon>Eukaryota</taxon>
        <taxon>Fungi</taxon>
        <taxon>Dikarya</taxon>
        <taxon>Basidiomycota</taxon>
        <taxon>Agaricomycotina</taxon>
        <taxon>Agaricomycetes</taxon>
        <taxon>Agaricomycetidae</taxon>
        <taxon>Agaricales</taxon>
        <taxon>Agaricales incertae sedis</taxon>
        <taxon>Dendrothele</taxon>
    </lineage>
</organism>
<accession>A0A4S8LXG1</accession>
<dbReference type="Proteomes" id="UP000297245">
    <property type="component" value="Unassembled WGS sequence"/>
</dbReference>
<feature type="region of interest" description="Disordered" evidence="1">
    <location>
        <begin position="120"/>
        <end position="147"/>
    </location>
</feature>
<name>A0A4S8LXG1_DENBC</name>
<feature type="compositionally biased region" description="Basic and acidic residues" evidence="1">
    <location>
        <begin position="120"/>
        <end position="139"/>
    </location>
</feature>
<sequence>MQRISDLVKHIFEIGIPNEESFHQLILLNAMSTELCTMRDTLNTHMSSSGTANTEEQSKEQLLVIRKTERSNTAIANTARITGPRNGPRCATHGCHGIHLMKNCFAKGGPMEGRRDEVLAEPKKAREKMEQEKKDRDQKPNTGKTKRFVDENGTAYTLIEETAGSAIELTSNVELHALANQYMDISDDELSMALLELEDEDLRAPVDWKEHEQLFNSYPSADYAKKGISVPSLTPTVPSLTA</sequence>
<gene>
    <name evidence="2" type="ORF">K435DRAFT_798944</name>
</gene>